<name>A0A415EW31_ENTCA</name>
<dbReference type="AlphaFoldDB" id="A0A415EW31"/>
<gene>
    <name evidence="1" type="ORF">DW084_04540</name>
</gene>
<evidence type="ECO:0000313" key="2">
    <source>
        <dbReference type="Proteomes" id="UP000286288"/>
    </source>
</evidence>
<sequence>MKEIVEKAGVPCGSCFFGGLRTEIRFTRSECLPLLKNKISQINDANCENFSYYFQVDYLEGMT</sequence>
<dbReference type="EMBL" id="QRMZ01000004">
    <property type="protein sequence ID" value="RHK07515.1"/>
    <property type="molecule type" value="Genomic_DNA"/>
</dbReference>
<organism evidence="1 2">
    <name type="scientific">Enterococcus casseliflavus</name>
    <name type="common">Enterococcus flavescens</name>
    <dbReference type="NCBI Taxonomy" id="37734"/>
    <lineage>
        <taxon>Bacteria</taxon>
        <taxon>Bacillati</taxon>
        <taxon>Bacillota</taxon>
        <taxon>Bacilli</taxon>
        <taxon>Lactobacillales</taxon>
        <taxon>Enterococcaceae</taxon>
        <taxon>Enterococcus</taxon>
    </lineage>
</organism>
<reference evidence="1 2" key="1">
    <citation type="submission" date="2018-08" db="EMBL/GenBank/DDBJ databases">
        <title>A genome reference for cultivated species of the human gut microbiota.</title>
        <authorList>
            <person name="Zou Y."/>
            <person name="Xue W."/>
            <person name="Luo G."/>
        </authorList>
    </citation>
    <scope>NUCLEOTIDE SEQUENCE [LARGE SCALE GENOMIC DNA]</scope>
    <source>
        <strain evidence="1 2">AF48-16</strain>
    </source>
</reference>
<accession>A0A415EW31</accession>
<proteinExistence type="predicted"/>
<evidence type="ECO:0000313" key="1">
    <source>
        <dbReference type="EMBL" id="RHK07515.1"/>
    </source>
</evidence>
<comment type="caution">
    <text evidence="1">The sequence shown here is derived from an EMBL/GenBank/DDBJ whole genome shotgun (WGS) entry which is preliminary data.</text>
</comment>
<protein>
    <submittedName>
        <fullName evidence="1">Uncharacterized protein</fullName>
    </submittedName>
</protein>
<dbReference type="Proteomes" id="UP000286288">
    <property type="component" value="Unassembled WGS sequence"/>
</dbReference>